<dbReference type="Proteomes" id="UP000235786">
    <property type="component" value="Unassembled WGS sequence"/>
</dbReference>
<dbReference type="OrthoDB" id="496981at2759"/>
<feature type="compositionally biased region" description="Polar residues" evidence="1">
    <location>
        <begin position="461"/>
        <end position="471"/>
    </location>
</feature>
<feature type="region of interest" description="Disordered" evidence="1">
    <location>
        <begin position="410"/>
        <end position="511"/>
    </location>
</feature>
<reference evidence="2 3" key="1">
    <citation type="submission" date="2016-04" db="EMBL/GenBank/DDBJ databases">
        <title>A degradative enzymes factory behind the ericoid mycorrhizal symbiosis.</title>
        <authorList>
            <consortium name="DOE Joint Genome Institute"/>
            <person name="Martino E."/>
            <person name="Morin E."/>
            <person name="Grelet G."/>
            <person name="Kuo A."/>
            <person name="Kohler A."/>
            <person name="Daghino S."/>
            <person name="Barry K."/>
            <person name="Choi C."/>
            <person name="Cichocki N."/>
            <person name="Clum A."/>
            <person name="Copeland A."/>
            <person name="Hainaut M."/>
            <person name="Haridas S."/>
            <person name="Labutti K."/>
            <person name="Lindquist E."/>
            <person name="Lipzen A."/>
            <person name="Khouja H.-R."/>
            <person name="Murat C."/>
            <person name="Ohm R."/>
            <person name="Olson A."/>
            <person name="Spatafora J."/>
            <person name="Veneault-Fourrey C."/>
            <person name="Henrissat B."/>
            <person name="Grigoriev I."/>
            <person name="Martin F."/>
            <person name="Perotto S."/>
        </authorList>
    </citation>
    <scope>NUCLEOTIDE SEQUENCE [LARGE SCALE GENOMIC DNA]</scope>
    <source>
        <strain evidence="2 3">F</strain>
    </source>
</reference>
<gene>
    <name evidence="2" type="ORF">L207DRAFT_592645</name>
</gene>
<evidence type="ECO:0000313" key="3">
    <source>
        <dbReference type="Proteomes" id="UP000235786"/>
    </source>
</evidence>
<dbReference type="SUPFAM" id="SSF53254">
    <property type="entry name" value="Phosphoglycerate mutase-like"/>
    <property type="match status" value="1"/>
</dbReference>
<feature type="compositionally biased region" description="Polar residues" evidence="1">
    <location>
        <begin position="411"/>
        <end position="421"/>
    </location>
</feature>
<dbReference type="Gene3D" id="3.40.50.1240">
    <property type="entry name" value="Phosphoglycerate mutase-like"/>
    <property type="match status" value="1"/>
</dbReference>
<dbReference type="EMBL" id="KZ613968">
    <property type="protein sequence ID" value="PMD30184.1"/>
    <property type="molecule type" value="Genomic_DNA"/>
</dbReference>
<accession>A0A2J6QV89</accession>
<evidence type="ECO:0000256" key="1">
    <source>
        <dbReference type="SAM" id="MobiDB-lite"/>
    </source>
</evidence>
<dbReference type="Pfam" id="PF00300">
    <property type="entry name" value="His_Phos_1"/>
    <property type="match status" value="1"/>
</dbReference>
<dbReference type="InterPro" id="IPR029033">
    <property type="entry name" value="His_PPase_superfam"/>
</dbReference>
<dbReference type="InterPro" id="IPR013078">
    <property type="entry name" value="His_Pase_superF_clade-1"/>
</dbReference>
<feature type="compositionally biased region" description="Low complexity" evidence="1">
    <location>
        <begin position="390"/>
        <end position="401"/>
    </location>
</feature>
<dbReference type="AlphaFoldDB" id="A0A2J6QV89"/>
<dbReference type="CDD" id="cd07067">
    <property type="entry name" value="HP_PGM_like"/>
    <property type="match status" value="1"/>
</dbReference>
<protein>
    <recommendedName>
        <fullName evidence="4">Phosphoglycerate mutase-like protein</fullName>
    </recommendedName>
</protein>
<proteinExistence type="predicted"/>
<organism evidence="2 3">
    <name type="scientific">Hyaloscypha variabilis (strain UAMH 11265 / GT02V1 / F)</name>
    <name type="common">Meliniomyces variabilis</name>
    <dbReference type="NCBI Taxonomy" id="1149755"/>
    <lineage>
        <taxon>Eukaryota</taxon>
        <taxon>Fungi</taxon>
        <taxon>Dikarya</taxon>
        <taxon>Ascomycota</taxon>
        <taxon>Pezizomycotina</taxon>
        <taxon>Leotiomycetes</taxon>
        <taxon>Helotiales</taxon>
        <taxon>Hyaloscyphaceae</taxon>
        <taxon>Hyaloscypha</taxon>
        <taxon>Hyaloscypha variabilis</taxon>
    </lineage>
</organism>
<sequence>MSLKGGERDVPPFIIVHLIRHAEQHGAITYSNLDPGLGGLGEYQCDELIRDYAQHVPSITHILSSPMRRCIETTRRGLAASLRNGLRIRVMPALAGREGEIYETWATERAGYRGSTSSDAEYVKSWLNLDQMSGKEIEGVREIVLVTQGVLLQTLLGRGYRLGDFAQAATIRTYVVKIGEKSCNLVYLPNNAALSRQRQAWSKWKDSFDTLIAAEARQAEVSIEKEKADKECCLKDLQEIREHYESELTELKNFGIYTPEFHEIEMKALEVRGKEVRGAYMHDLGEHQNEQELSNHEDTEIELFQKLEIAIENLKDRRDSVFEFREYTVNKTECAKLLHRAVATVSNINTQLWKLVCEQDTEQMQRHFEGRDRVLVREAVECDVTAPHPTGENASTTNTNTERTEVEITTDSIPNLMNSGSKWRRDSMTSNSPLVGEAKKKTEVIPPEVATSRTRTRTKGKPSTTITSEVTRPTEGLREKPASTTSKKRPREVEPNTTDVGGEAQAQAAKRREVDKFDRLDALKLVAFSGLVGWACRIFSNFVLGKP</sequence>
<keyword evidence="3" id="KW-1185">Reference proteome</keyword>
<evidence type="ECO:0000313" key="2">
    <source>
        <dbReference type="EMBL" id="PMD30184.1"/>
    </source>
</evidence>
<name>A0A2J6QV89_HYAVF</name>
<dbReference type="SMART" id="SM00855">
    <property type="entry name" value="PGAM"/>
    <property type="match status" value="1"/>
</dbReference>
<evidence type="ECO:0008006" key="4">
    <source>
        <dbReference type="Google" id="ProtNLM"/>
    </source>
</evidence>
<feature type="region of interest" description="Disordered" evidence="1">
    <location>
        <begin position="385"/>
        <end position="404"/>
    </location>
</feature>